<protein>
    <submittedName>
        <fullName evidence="3">Uncharacterized protein</fullName>
    </submittedName>
</protein>
<sequence length="611" mass="65658">MYHKLKRRPADSGNAPGRHAATVQIKAKDHDAQMSGRLIDIWTAFTIITIPMLAFSAALLGLVYRYRVTHSIPTDDRLRSSDTTDEPGVYYVNLSATVLIFISSWSSSLGPLLLSFLMTLASYPLARHFWQNIQQQKGPLPTPFQFALSLKFIGGGGWGALYSWTSYLVGWKKQRQFQSTLLTESAFVTVVATILGIIVFLADTWLHITTSTVSFVDISPITGAANYSLLLRPGCVISNNSNAAHAACNLQESATAVFLVDATTSLQVLNNVSDTIAVYNNGPDPTYTYLGIPLSGETASRDYTATTFGLRTECKAASKQCNLNANSGASTPFQCTDAFYGDIEATADGWIYTYFSDAAMTSNDTFHGVQNPYYYALGALFGTVSTTNLENETQIVTPTHGGVAFILSCAVTTYDIEYDSINGTVTRFVATPSNASVANIWQLPMAQANVAQSNLQTAALIAATTATNAQDLADQYALAYSKAALGVGAQSVQLAPALAVQQRSSFLVTRLPTAPLFCLIAANLAFVLLGTALTYVAISTSGGEVRDIQSRLSIVGLVADRFEGNKASAPAVGVDQLFEEYQGTSSSVVAIERTMAGGYGFRKWSKIVDEM</sequence>
<keyword evidence="4" id="KW-1185">Reference proteome</keyword>
<dbReference type="EMBL" id="JAXLQG010000006">
    <property type="protein sequence ID" value="KAK5538795.1"/>
    <property type="molecule type" value="Genomic_DNA"/>
</dbReference>
<keyword evidence="2" id="KW-0812">Transmembrane</keyword>
<name>A0AAV9QDY3_9PEZI</name>
<reference evidence="3 4" key="1">
    <citation type="submission" date="2023-06" db="EMBL/GenBank/DDBJ databases">
        <title>Black Yeasts Isolated from many extreme environments.</title>
        <authorList>
            <person name="Coleine C."/>
            <person name="Stajich J.E."/>
            <person name="Selbmann L."/>
        </authorList>
    </citation>
    <scope>NUCLEOTIDE SEQUENCE [LARGE SCALE GENOMIC DNA]</scope>
    <source>
        <strain evidence="3 4">CCFEE 5887</strain>
    </source>
</reference>
<evidence type="ECO:0000313" key="4">
    <source>
        <dbReference type="Proteomes" id="UP001345827"/>
    </source>
</evidence>
<keyword evidence="2" id="KW-1133">Transmembrane helix</keyword>
<organism evidence="3 4">
    <name type="scientific">Vermiconidia calcicola</name>
    <dbReference type="NCBI Taxonomy" id="1690605"/>
    <lineage>
        <taxon>Eukaryota</taxon>
        <taxon>Fungi</taxon>
        <taxon>Dikarya</taxon>
        <taxon>Ascomycota</taxon>
        <taxon>Pezizomycotina</taxon>
        <taxon>Dothideomycetes</taxon>
        <taxon>Dothideomycetidae</taxon>
        <taxon>Mycosphaerellales</taxon>
        <taxon>Extremaceae</taxon>
        <taxon>Vermiconidia</taxon>
    </lineage>
</organism>
<comment type="caution">
    <text evidence="3">The sequence shown here is derived from an EMBL/GenBank/DDBJ whole genome shotgun (WGS) entry which is preliminary data.</text>
</comment>
<feature type="transmembrane region" description="Helical" evidence="2">
    <location>
        <begin position="150"/>
        <end position="169"/>
    </location>
</feature>
<evidence type="ECO:0000313" key="3">
    <source>
        <dbReference type="EMBL" id="KAK5538795.1"/>
    </source>
</evidence>
<feature type="transmembrane region" description="Helical" evidence="2">
    <location>
        <begin position="181"/>
        <end position="202"/>
    </location>
</feature>
<proteinExistence type="predicted"/>
<gene>
    <name evidence="3" type="ORF">LTR25_004339</name>
</gene>
<feature type="transmembrane region" description="Helical" evidence="2">
    <location>
        <begin position="41"/>
        <end position="64"/>
    </location>
</feature>
<evidence type="ECO:0000256" key="1">
    <source>
        <dbReference type="SAM" id="MobiDB-lite"/>
    </source>
</evidence>
<feature type="region of interest" description="Disordered" evidence="1">
    <location>
        <begin position="1"/>
        <end position="20"/>
    </location>
</feature>
<dbReference type="Proteomes" id="UP001345827">
    <property type="component" value="Unassembled WGS sequence"/>
</dbReference>
<accession>A0AAV9QDY3</accession>
<dbReference type="AlphaFoldDB" id="A0AAV9QDY3"/>
<evidence type="ECO:0000256" key="2">
    <source>
        <dbReference type="SAM" id="Phobius"/>
    </source>
</evidence>
<feature type="transmembrane region" description="Helical" evidence="2">
    <location>
        <begin position="514"/>
        <end position="538"/>
    </location>
</feature>
<keyword evidence="2" id="KW-0472">Membrane</keyword>